<dbReference type="Pfam" id="PF11951">
    <property type="entry name" value="Fungal_trans_2"/>
    <property type="match status" value="1"/>
</dbReference>
<reference evidence="2" key="1">
    <citation type="submission" date="2021-10" db="EMBL/GenBank/DDBJ databases">
        <authorList>
            <person name="Piombo E."/>
        </authorList>
    </citation>
    <scope>NUCLEOTIDE SEQUENCE</scope>
</reference>
<dbReference type="OrthoDB" id="3546279at2759"/>
<gene>
    <name evidence="2" type="ORF">CRHIZ90672A_00005589</name>
</gene>
<dbReference type="AlphaFoldDB" id="A0A9N9VA95"/>
<dbReference type="GO" id="GO:0001228">
    <property type="term" value="F:DNA-binding transcription activator activity, RNA polymerase II-specific"/>
    <property type="evidence" value="ECO:0007669"/>
    <property type="project" value="TreeGrafter"/>
</dbReference>
<keyword evidence="3" id="KW-1185">Reference proteome</keyword>
<dbReference type="PANTHER" id="PTHR47784:SF5">
    <property type="entry name" value="STEROL UPTAKE CONTROL PROTEIN 2"/>
    <property type="match status" value="1"/>
</dbReference>
<name>A0A9N9VA95_9HYPO</name>
<organism evidence="2 3">
    <name type="scientific">Clonostachys rhizophaga</name>
    <dbReference type="NCBI Taxonomy" id="160324"/>
    <lineage>
        <taxon>Eukaryota</taxon>
        <taxon>Fungi</taxon>
        <taxon>Dikarya</taxon>
        <taxon>Ascomycota</taxon>
        <taxon>Pezizomycotina</taxon>
        <taxon>Sordariomycetes</taxon>
        <taxon>Hypocreomycetidae</taxon>
        <taxon>Hypocreales</taxon>
        <taxon>Bionectriaceae</taxon>
        <taxon>Clonostachys</taxon>
    </lineage>
</organism>
<dbReference type="EMBL" id="CABFNQ020000544">
    <property type="protein sequence ID" value="CAH0018958.1"/>
    <property type="molecule type" value="Genomic_DNA"/>
</dbReference>
<protein>
    <submittedName>
        <fullName evidence="2">Uncharacterized protein</fullName>
    </submittedName>
</protein>
<evidence type="ECO:0000313" key="3">
    <source>
        <dbReference type="Proteomes" id="UP000696573"/>
    </source>
</evidence>
<comment type="caution">
    <text evidence="2">The sequence shown here is derived from an EMBL/GenBank/DDBJ whole genome shotgun (WGS) entry which is preliminary data.</text>
</comment>
<dbReference type="InterPro" id="IPR021858">
    <property type="entry name" value="Fun_TF"/>
</dbReference>
<sequence length="272" mass="30867">MDPLAEHDDYAVLALSALNYAIRNPDQHREFIIVSSRFQSLALQHFSANLHNINEDNCKGYFLLSTFVFLLTMCSTANASILGKIISPTDVAQSLVLLQGIKTIMSVKSMDQWKADGPLSILLDEDSISEPKESGPYLERLKQLSDLARKLEGTLDPINEQTSCILAIETLRSIHVRYGNDSPSSPRRVWMFIDLISQGHPVALIILGHFTALVRPYESPEWVNRGWSEVVFQAAESSLSPEWKKWIEWPKKSIEERINVNDMPIPEDFEER</sequence>
<evidence type="ECO:0000313" key="2">
    <source>
        <dbReference type="EMBL" id="CAH0018958.1"/>
    </source>
</evidence>
<proteinExistence type="predicted"/>
<dbReference type="PANTHER" id="PTHR47784">
    <property type="entry name" value="STEROL UPTAKE CONTROL PROTEIN 2"/>
    <property type="match status" value="1"/>
</dbReference>
<dbReference type="InterPro" id="IPR053157">
    <property type="entry name" value="Sterol_Uptake_Regulator"/>
</dbReference>
<evidence type="ECO:0000256" key="1">
    <source>
        <dbReference type="ARBA" id="ARBA00023242"/>
    </source>
</evidence>
<dbReference type="Proteomes" id="UP000696573">
    <property type="component" value="Unassembled WGS sequence"/>
</dbReference>
<keyword evidence="1" id="KW-0539">Nucleus</keyword>
<accession>A0A9N9VA95</accession>